<comment type="caution">
    <text evidence="3">The sequence shown here is derived from an EMBL/GenBank/DDBJ whole genome shotgun (WGS) entry which is preliminary data.</text>
</comment>
<evidence type="ECO:0000256" key="1">
    <source>
        <dbReference type="SAM" id="SignalP"/>
    </source>
</evidence>
<evidence type="ECO:0000313" key="3">
    <source>
        <dbReference type="EMBL" id="MDC8015396.1"/>
    </source>
</evidence>
<dbReference type="EMBL" id="JAOVZO020000020">
    <property type="protein sequence ID" value="MDC8015396.1"/>
    <property type="molecule type" value="Genomic_DNA"/>
</dbReference>
<accession>A0A9X3YN19</accession>
<feature type="chain" id="PRO_5040732884" evidence="1">
    <location>
        <begin position="25"/>
        <end position="514"/>
    </location>
</feature>
<sequence>MNARRAIPLCTSLLVTALAGCSTANTRAPVVGAYQDLRRGPMLPVERTVTNFDDALRCMDGLLETYGAQASILVENIDDKTQKVPAGTTDMFITAMSQMTRRSRAIRTVAFGDDTKNLSSYMLQSNSLAAFQPELIPTYAVRGSITQFDDNLAKKTADAGATLGIASKNFFGFGASKSSSVNLIGLDLAALRTSDFSVVPGVNARNTAAVLQEGKGLDGEAAVSKLGVNFMTSFSKSDGKSVAVRNLVELSAIELIGKLNKVPYWRCLGIDSKQADVAAEIEDWHNGMGGAEKLAFFVRHLTTLGLIPDDGKPTDPARFKLAYQAYVEALGIEYSGQFSLDVLRAHFDADQAKVGELAAARMQGLAATQLGLAITVVPRDGGEQVGFRIDPTAKTHLYCFLRDEGGAIARVYPNRWQRDAAVAPGTALDLPPPGTFRITPHAQAPQVLRCYTSPDSLAGKLPRALAGPDLTPIRGVDSIDALDARFAALGAPLARIAIDFHGRGAGLVANRLEN</sequence>
<dbReference type="RefSeq" id="WP_263540586.1">
    <property type="nucleotide sequence ID" value="NZ_JAOVZO020000020.1"/>
</dbReference>
<dbReference type="Proteomes" id="UP001139971">
    <property type="component" value="Unassembled WGS sequence"/>
</dbReference>
<dbReference type="PROSITE" id="PS51257">
    <property type="entry name" value="PROKAR_LIPOPROTEIN"/>
    <property type="match status" value="1"/>
</dbReference>
<organism evidence="3 4">
    <name type="scientific">Tahibacter soli</name>
    <dbReference type="NCBI Taxonomy" id="2983605"/>
    <lineage>
        <taxon>Bacteria</taxon>
        <taxon>Pseudomonadati</taxon>
        <taxon>Pseudomonadota</taxon>
        <taxon>Gammaproteobacteria</taxon>
        <taxon>Lysobacterales</taxon>
        <taxon>Rhodanobacteraceae</taxon>
        <taxon>Tahibacter</taxon>
    </lineage>
</organism>
<dbReference type="AlphaFoldDB" id="A0A9X3YN19"/>
<dbReference type="InterPro" id="IPR025493">
    <property type="entry name" value="DUF4384"/>
</dbReference>
<evidence type="ECO:0000313" key="4">
    <source>
        <dbReference type="Proteomes" id="UP001139971"/>
    </source>
</evidence>
<feature type="signal peptide" evidence="1">
    <location>
        <begin position="1"/>
        <end position="24"/>
    </location>
</feature>
<feature type="domain" description="DUF4384" evidence="2">
    <location>
        <begin position="382"/>
        <end position="439"/>
    </location>
</feature>
<keyword evidence="1" id="KW-0732">Signal</keyword>
<protein>
    <submittedName>
        <fullName evidence="3">DUF4384 domain-containing protein</fullName>
    </submittedName>
</protein>
<name>A0A9X3YN19_9GAMM</name>
<evidence type="ECO:0000259" key="2">
    <source>
        <dbReference type="Pfam" id="PF14326"/>
    </source>
</evidence>
<reference evidence="3" key="1">
    <citation type="submission" date="2023-02" db="EMBL/GenBank/DDBJ databases">
        <title>Tahibacter soli sp. nov. isolated from soil.</title>
        <authorList>
            <person name="Baek J.H."/>
            <person name="Lee J.K."/>
            <person name="Choi D.G."/>
            <person name="Jeon C.O."/>
        </authorList>
    </citation>
    <scope>NUCLEOTIDE SEQUENCE</scope>
    <source>
        <strain evidence="3">BL</strain>
    </source>
</reference>
<gene>
    <name evidence="3" type="ORF">OD750_022955</name>
</gene>
<dbReference type="Pfam" id="PF14326">
    <property type="entry name" value="DUF4384"/>
    <property type="match status" value="1"/>
</dbReference>
<keyword evidence="4" id="KW-1185">Reference proteome</keyword>
<proteinExistence type="predicted"/>
<dbReference type="Gene3D" id="3.40.50.10610">
    <property type="entry name" value="ABC-type transport auxiliary lipoprotein component"/>
    <property type="match status" value="1"/>
</dbReference>